<dbReference type="STRING" id="6573.A0A210QCE4"/>
<feature type="region of interest" description="Disordered" evidence="4">
    <location>
        <begin position="1312"/>
        <end position="1362"/>
    </location>
</feature>
<dbReference type="FunFam" id="2.130.10.10:FF:000040">
    <property type="entry name" value="echinoderm microtubule-associated protein-like 6 isoform X1"/>
    <property type="match status" value="1"/>
</dbReference>
<feature type="repeat" description="WD" evidence="3">
    <location>
        <begin position="1700"/>
        <end position="1734"/>
    </location>
</feature>
<dbReference type="PROSITE" id="PS00678">
    <property type="entry name" value="WD_REPEATS_1"/>
    <property type="match status" value="1"/>
</dbReference>
<gene>
    <name evidence="7" type="ORF">KP79_PYT09691</name>
</gene>
<evidence type="ECO:0000256" key="2">
    <source>
        <dbReference type="ARBA" id="ARBA00022737"/>
    </source>
</evidence>
<name>A0A210QCE4_MIZYE</name>
<dbReference type="SMART" id="SM00320">
    <property type="entry name" value="WD40"/>
    <property type="match status" value="28"/>
</dbReference>
<dbReference type="GO" id="GO:0005929">
    <property type="term" value="C:cilium"/>
    <property type="evidence" value="ECO:0007669"/>
    <property type="project" value="UniProtKB-ARBA"/>
</dbReference>
<keyword evidence="1 3" id="KW-0853">WD repeat</keyword>
<feature type="repeat" description="WD" evidence="3">
    <location>
        <begin position="331"/>
        <end position="363"/>
    </location>
</feature>
<evidence type="ECO:0000259" key="6">
    <source>
        <dbReference type="Pfam" id="PF23414"/>
    </source>
</evidence>
<dbReference type="InterPro" id="IPR015943">
    <property type="entry name" value="WD40/YVTN_repeat-like_dom_sf"/>
</dbReference>
<feature type="repeat" description="WD" evidence="3">
    <location>
        <begin position="1013"/>
        <end position="1034"/>
    </location>
</feature>
<reference evidence="7 8" key="1">
    <citation type="journal article" date="2017" name="Nat. Ecol. Evol.">
        <title>Scallop genome provides insights into evolution of bilaterian karyotype and development.</title>
        <authorList>
            <person name="Wang S."/>
            <person name="Zhang J."/>
            <person name="Jiao W."/>
            <person name="Li J."/>
            <person name="Xun X."/>
            <person name="Sun Y."/>
            <person name="Guo X."/>
            <person name="Huan P."/>
            <person name="Dong B."/>
            <person name="Zhang L."/>
            <person name="Hu X."/>
            <person name="Sun X."/>
            <person name="Wang J."/>
            <person name="Zhao C."/>
            <person name="Wang Y."/>
            <person name="Wang D."/>
            <person name="Huang X."/>
            <person name="Wang R."/>
            <person name="Lv J."/>
            <person name="Li Y."/>
            <person name="Zhang Z."/>
            <person name="Liu B."/>
            <person name="Lu W."/>
            <person name="Hui Y."/>
            <person name="Liang J."/>
            <person name="Zhou Z."/>
            <person name="Hou R."/>
            <person name="Li X."/>
            <person name="Liu Y."/>
            <person name="Li H."/>
            <person name="Ning X."/>
            <person name="Lin Y."/>
            <person name="Zhao L."/>
            <person name="Xing Q."/>
            <person name="Dou J."/>
            <person name="Li Y."/>
            <person name="Mao J."/>
            <person name="Guo H."/>
            <person name="Dou H."/>
            <person name="Li T."/>
            <person name="Mu C."/>
            <person name="Jiang W."/>
            <person name="Fu Q."/>
            <person name="Fu X."/>
            <person name="Miao Y."/>
            <person name="Liu J."/>
            <person name="Yu Q."/>
            <person name="Li R."/>
            <person name="Liao H."/>
            <person name="Li X."/>
            <person name="Kong Y."/>
            <person name="Jiang Z."/>
            <person name="Chourrout D."/>
            <person name="Li R."/>
            <person name="Bao Z."/>
        </authorList>
    </citation>
    <scope>NUCLEOTIDE SEQUENCE [LARGE SCALE GENOMIC DNA]</scope>
    <source>
        <strain evidence="7 8">PY_sf001</strain>
    </source>
</reference>
<feature type="compositionally biased region" description="Acidic residues" evidence="4">
    <location>
        <begin position="1279"/>
        <end position="1295"/>
    </location>
</feature>
<feature type="domain" description="EML-like first beta-propeller" evidence="5">
    <location>
        <begin position="1410"/>
        <end position="1680"/>
    </location>
</feature>
<evidence type="ECO:0000313" key="8">
    <source>
        <dbReference type="Proteomes" id="UP000242188"/>
    </source>
</evidence>
<keyword evidence="2" id="KW-0677">Repeat</keyword>
<evidence type="ECO:0000313" key="7">
    <source>
        <dbReference type="EMBL" id="OWF46426.1"/>
    </source>
</evidence>
<dbReference type="FunFam" id="2.130.10.10:FF:000044">
    <property type="entry name" value="echinoderm microtubule-associated protein-like 6 isoform X1"/>
    <property type="match status" value="1"/>
</dbReference>
<sequence>MATKTAPTSQLRLEWVYGYRGHQCRNNLFYNASKNIIYFAAGIGIVYNDRNHKQRFYLGHDDDILCLNLHPDRSMVATGQTGKSPFICVWDSNTMETVSILKDGHQNGVAAVAFDREGTRLVSVGLDQQSTINVWDWKRGKILATVRGHSDRVFDVQFQPFNNNTIVSCGVKHIKFWTLCGNSLTSKKGVFGKTGEIQTIMCMAFSTSDNVTYSGTMSGDIYIWKGNNLDSVVQEAHKAAIYAIDHADEGFATGGKDGCVRLWDSDFKPITTISLVNTHLGYKGLCVRSVCWRGESVLCGTQDSEIFELSVRERDKPKCLVQGHAEGELWALAIHPRKPIFATGSDDQTLRLWNMNNFEILSRTSLDQKIRSCAFDNEGNHIAVGLMDGSFLVLKAGDFAEVVHIKDRKEVIHEMKFSPCGKFLAVASNDNFVDVYSVEQRYKQVGLCKGSSSFITHIDWSEDSKFLQTNSGAAERLFYKMPVGKQVTNREEIVNIRWHTFTGVLGSEVNGIWEKYTDTNDVNAVDANFPAETIVTGDDFGLVKLFKFPCLRKGAKFRKYIGHSAHVTNVRFSQDKSRVISTGGADHSVFQWRFIGADGADTGDLVDPQSGYMDSNSEASDSDMSDIGEVDSDLEQEKQIKYDRALYKEDAKTIRKKIKSELGSGQKRKKGPDVGLQLEYIHGYRGYDCRNNLFYTQNGEVVYHVAAAGIVYNRDNNTQRFYTEHTDDILCLCIHPLKDLVATGQVGRDPEVHVWDTESLKTVSVLKGQHQRGVCAVDFSGDGKRLASIGLDDNHCIVVWDWRKGEKLATTRGHKDKIFVIKWNPFEPNKLITVGVKHIKFWTQTGGGFTSSRGTFGNVAKLCDMLCITFGKAADLFYSGGSDGCVFVWQDTKLQRTVKAHEGPVFAMHSLDKGFVTGGKDGVVGLWDDQFERCLKTYSLKQASISQTSRGMLITESPSIRAIVLGHGKILVGTRNGEVLEIDKSGPVTLLTQGHMEGELWGLVVHPRKKVCATVSDDKTLRIWDLKDHKMINYKLLKQAGRCVDFSADGKFLAVGLKDGSFMVINSDTMDEILTFHHRKEEISDIKFSPDPVKYLAVASHDNFVDIYNVLNQKRVGTCKGASSYITHVDWERKGKVLMVNSGAKEQLFFEAPRGNRVTLRHAEIEKLDWVTWTSVLGHTCEGVWPPKSDVTDVNAVCVSSDKSVIATADDFGFVKLFQYPVKEKFAKHKKYVGHSAHVTNVRFTCDDNLLVSTGGADTATMVWRYGNPTEAGPVTCGDSDDSDTDSEEEGGYDSDVEREKNLDYASKSYVDPIRERKGVKPHLQDGAGLQKKPGFQRKPPQPPKVKRSEAPSAGSKRKKATQVTDLQLDYVFGYRGFDSRNNLHYINDGADIIFHTAGAGIVQNLSSGHQSFYLEHTDDIICLAVNQNPKFKNVMASGQIGTVPTIHVWDASTKETKSILSGGHSKGVCAVDFSCSGKYLLSVGLEDDHNVIVWRWQEGSKVGTVPGHSQRIFQAEFRPDSDSQFVTVGVKHVKFWTVAGCELRGKRGILTIAGTDHGTTVKMQTMLSLAFGANNMTYTGAMSGDVYVWKDTTLVRLVQKAHSGPVFTMFTTLRDGLIVTGGKEPDSRESGPVKLWDQEMKRCRAFSVQEGNLKPSVVKSVCRTKGKILVGTKDNTVIEVAEKSGTNSVLVGGHAEGEVWGLDVHPTSPCFVTASFDGTVRYWDLSKKATVARLDIGAARSTAFSVDGEMLAVGLKNGEFVVLTTNGLKLWGKRRDRAGAINDVRFSPDGKILAVGSEDCCVDFYDLSKGKSLQRAGYCKGIPTFVIQMDFSADSQYIRVSTGAYIRQVFTVPGGALVEDHNITDKITWASWTSTLGNEVLGIWPKDSSGGDINCSHLSHLGNALATGDDFGFVKLFEFPCPEKQAQHKSFVGHSAHVTNVRFMFDDKFLISTGGDDCREYLLCLLKGSDDQGNSVYIKGLATLWVEGPGSVGV</sequence>
<feature type="domain" description="EML-like second beta-propeller" evidence="6">
    <location>
        <begin position="329"/>
        <end position="593"/>
    </location>
</feature>
<feature type="repeat" description="WD" evidence="3">
    <location>
        <begin position="1775"/>
        <end position="1816"/>
    </location>
</feature>
<dbReference type="InterPro" id="IPR005108">
    <property type="entry name" value="HELP"/>
</dbReference>
<dbReference type="PANTHER" id="PTHR13720:SF33">
    <property type="entry name" value="HELP DOMAIN-CONTAINING PROTEIN"/>
    <property type="match status" value="1"/>
</dbReference>
<dbReference type="PROSITE" id="PS50294">
    <property type="entry name" value="WD_REPEATS_REGION"/>
    <property type="match status" value="1"/>
</dbReference>
<dbReference type="FunFam" id="2.130.10.10:FF:000042">
    <property type="entry name" value="echinoderm microtubule-associated protein-like 6 isoform X1"/>
    <property type="match status" value="1"/>
</dbReference>
<protein>
    <submittedName>
        <fullName evidence="7">Echinoderm microtubule-associated protein-like 6</fullName>
    </submittedName>
</protein>
<dbReference type="PANTHER" id="PTHR13720">
    <property type="entry name" value="WD-40 REPEAT PROTEIN"/>
    <property type="match status" value="1"/>
</dbReference>
<organism evidence="7 8">
    <name type="scientific">Mizuhopecten yessoensis</name>
    <name type="common">Japanese scallop</name>
    <name type="synonym">Patinopecten yessoensis</name>
    <dbReference type="NCBI Taxonomy" id="6573"/>
    <lineage>
        <taxon>Eukaryota</taxon>
        <taxon>Metazoa</taxon>
        <taxon>Spiralia</taxon>
        <taxon>Lophotrochozoa</taxon>
        <taxon>Mollusca</taxon>
        <taxon>Bivalvia</taxon>
        <taxon>Autobranchia</taxon>
        <taxon>Pteriomorphia</taxon>
        <taxon>Pectinida</taxon>
        <taxon>Pectinoidea</taxon>
        <taxon>Pectinidae</taxon>
        <taxon>Mizuhopecten</taxon>
    </lineage>
</organism>
<accession>A0A210QCE4</accession>
<dbReference type="InterPro" id="IPR055442">
    <property type="entry name" value="Beta-prop_EML-like_2nd"/>
</dbReference>
<feature type="domain" description="EML-like first beta-propeller" evidence="5">
    <location>
        <begin position="53"/>
        <end position="308"/>
    </location>
</feature>
<dbReference type="InterPro" id="IPR050630">
    <property type="entry name" value="WD_repeat_EMAP"/>
</dbReference>
<evidence type="ECO:0000256" key="1">
    <source>
        <dbReference type="ARBA" id="ARBA00022574"/>
    </source>
</evidence>
<keyword evidence="8" id="KW-1185">Reference proteome</keyword>
<dbReference type="FunFam" id="2.130.10.10:FF:000024">
    <property type="entry name" value="Putative echinoderm microtubule-associated protein-like 6"/>
    <property type="match status" value="2"/>
</dbReference>
<dbReference type="OrthoDB" id="47802at2759"/>
<dbReference type="Pfam" id="PF03451">
    <property type="entry name" value="HELP"/>
    <property type="match status" value="3"/>
</dbReference>
<dbReference type="CDD" id="cd00200">
    <property type="entry name" value="WD40"/>
    <property type="match status" value="1"/>
</dbReference>
<dbReference type="InterPro" id="IPR019775">
    <property type="entry name" value="WD40_repeat_CS"/>
</dbReference>
<dbReference type="Proteomes" id="UP000242188">
    <property type="component" value="Unassembled WGS sequence"/>
</dbReference>
<feature type="repeat" description="WD" evidence="3">
    <location>
        <begin position="234"/>
        <end position="264"/>
    </location>
</feature>
<dbReference type="SUPFAM" id="SSF50978">
    <property type="entry name" value="WD40 repeat-like"/>
    <property type="match status" value="6"/>
</dbReference>
<dbReference type="EMBL" id="NEDP02004184">
    <property type="protein sequence ID" value="OWF46426.1"/>
    <property type="molecule type" value="Genomic_DNA"/>
</dbReference>
<evidence type="ECO:0000259" key="5">
    <source>
        <dbReference type="Pfam" id="PF23409"/>
    </source>
</evidence>
<dbReference type="InterPro" id="IPR001680">
    <property type="entry name" value="WD40_rpt"/>
</dbReference>
<dbReference type="InterPro" id="IPR055439">
    <property type="entry name" value="Beta-prop_EML_1st"/>
</dbReference>
<dbReference type="Pfam" id="PF23414">
    <property type="entry name" value="Beta-prop_EML_2"/>
    <property type="match status" value="3"/>
</dbReference>
<feature type="region of interest" description="Disordered" evidence="4">
    <location>
        <begin position="1269"/>
        <end position="1299"/>
    </location>
</feature>
<feature type="repeat" description="WD" evidence="3">
    <location>
        <begin position="1232"/>
        <end position="1264"/>
    </location>
</feature>
<dbReference type="GO" id="GO:0008017">
    <property type="term" value="F:microtubule binding"/>
    <property type="evidence" value="ECO:0007669"/>
    <property type="project" value="TreeGrafter"/>
</dbReference>
<dbReference type="Gene3D" id="2.130.10.10">
    <property type="entry name" value="YVTN repeat-like/Quinoprotein amine dehydrogenase"/>
    <property type="match status" value="6"/>
</dbReference>
<dbReference type="Pfam" id="PF23409">
    <property type="entry name" value="Beta-prop_EML"/>
    <property type="match status" value="3"/>
</dbReference>
<feature type="domain" description="EML-like first beta-propeller" evidence="5">
    <location>
        <begin position="718"/>
        <end position="981"/>
    </location>
</feature>
<feature type="region of interest" description="Disordered" evidence="4">
    <location>
        <begin position="605"/>
        <end position="627"/>
    </location>
</feature>
<feature type="repeat" description="WD" evidence="3">
    <location>
        <begin position="560"/>
        <end position="592"/>
    </location>
</feature>
<dbReference type="InterPro" id="IPR036322">
    <property type="entry name" value="WD40_repeat_dom_sf"/>
</dbReference>
<dbReference type="PROSITE" id="PS50082">
    <property type="entry name" value="WD_REPEATS_2"/>
    <property type="match status" value="7"/>
</dbReference>
<evidence type="ECO:0000256" key="3">
    <source>
        <dbReference type="PROSITE-ProRule" id="PRU00221"/>
    </source>
</evidence>
<feature type="domain" description="EML-like second beta-propeller" evidence="6">
    <location>
        <begin position="1700"/>
        <end position="1959"/>
    </location>
</feature>
<evidence type="ECO:0000256" key="4">
    <source>
        <dbReference type="SAM" id="MobiDB-lite"/>
    </source>
</evidence>
<feature type="domain" description="EML-like second beta-propeller" evidence="6">
    <location>
        <begin position="1000"/>
        <end position="1266"/>
    </location>
</feature>
<proteinExistence type="predicted"/>
<comment type="caution">
    <text evidence="7">The sequence shown here is derived from an EMBL/GenBank/DDBJ whole genome shotgun (WGS) entry which is preliminary data.</text>
</comment>